<evidence type="ECO:0000259" key="1">
    <source>
        <dbReference type="Pfam" id="PF18096"/>
    </source>
</evidence>
<feature type="domain" description="THUMP-like" evidence="1">
    <location>
        <begin position="322"/>
        <end position="392"/>
    </location>
</feature>
<proteinExistence type="predicted"/>
<evidence type="ECO:0000313" key="3">
    <source>
        <dbReference type="EMBL" id="VAV85602.1"/>
    </source>
</evidence>
<protein>
    <submittedName>
        <fullName evidence="3">SAM-dependent methyltransferase</fullName>
    </submittedName>
</protein>
<reference evidence="3" key="1">
    <citation type="submission" date="2018-06" db="EMBL/GenBank/DDBJ databases">
        <authorList>
            <person name="Zhirakovskaya E."/>
        </authorList>
    </citation>
    <scope>NUCLEOTIDE SEQUENCE</scope>
</reference>
<evidence type="ECO:0000259" key="2">
    <source>
        <dbReference type="Pfam" id="PF22013"/>
    </source>
</evidence>
<feature type="domain" description="PG-1098 ferredoxin-like" evidence="2">
    <location>
        <begin position="279"/>
        <end position="321"/>
    </location>
</feature>
<gene>
    <name evidence="3" type="ORF">MNBD_BACTEROID02-1711</name>
</gene>
<dbReference type="GO" id="GO:0008168">
    <property type="term" value="F:methyltransferase activity"/>
    <property type="evidence" value="ECO:0007669"/>
    <property type="project" value="UniProtKB-KW"/>
</dbReference>
<keyword evidence="3" id="KW-0489">Methyltransferase</keyword>
<dbReference type="Gene3D" id="3.40.50.150">
    <property type="entry name" value="Vaccinia Virus protein VP39"/>
    <property type="match status" value="1"/>
</dbReference>
<dbReference type="InterPro" id="IPR041497">
    <property type="entry name" value="Thump-like"/>
</dbReference>
<dbReference type="InterPro" id="IPR029063">
    <property type="entry name" value="SAM-dependent_MTases_sf"/>
</dbReference>
<dbReference type="Gene3D" id="1.10.10.1110">
    <property type="entry name" value="Methyltransferase PG1098, N-terminal domain"/>
    <property type="match status" value="1"/>
</dbReference>
<dbReference type="EMBL" id="UOEB01000236">
    <property type="protein sequence ID" value="VAV85602.1"/>
    <property type="molecule type" value="Genomic_DNA"/>
</dbReference>
<keyword evidence="3" id="KW-0808">Transferase</keyword>
<dbReference type="SUPFAM" id="SSF53335">
    <property type="entry name" value="S-adenosyl-L-methionine-dependent methyltransferases"/>
    <property type="match status" value="1"/>
</dbReference>
<dbReference type="Pfam" id="PF22013">
    <property type="entry name" value="PG_1098_Fer"/>
    <property type="match status" value="1"/>
</dbReference>
<name>A0A3B0QZ94_9ZZZZ</name>
<accession>A0A3B0QZ94</accession>
<dbReference type="InterPro" id="IPR054168">
    <property type="entry name" value="PG_1098_Fer"/>
</dbReference>
<organism evidence="3">
    <name type="scientific">hydrothermal vent metagenome</name>
    <dbReference type="NCBI Taxonomy" id="652676"/>
    <lineage>
        <taxon>unclassified sequences</taxon>
        <taxon>metagenomes</taxon>
        <taxon>ecological metagenomes</taxon>
    </lineage>
</organism>
<dbReference type="Pfam" id="PF18096">
    <property type="entry name" value="Thump_like"/>
    <property type="match status" value="1"/>
</dbReference>
<dbReference type="GO" id="GO:0032259">
    <property type="term" value="P:methylation"/>
    <property type="evidence" value="ECO:0007669"/>
    <property type="project" value="UniProtKB-KW"/>
</dbReference>
<sequence>MNKEVLNTAIQNFINNNLNSDISSLLLKGTAFDTVDTKEIIEQIEAKKKSENKLPTWFNTPNIYYPNKLNIEQTSSEITAQYKSQLVSGSSLIDLTGGLGVDVYYFSKTIKSVTHCEVNSRLSNIASYNFEQLTAFNINTTNEDGLEYLRNTRKVYDWIYIDPSRRHDIKGKVFYLKDCLPNVTEHIDSLFKYSNNILIKASPMLDISVGLSELRFVKEIHIVAINNDVKELLFILENGYQETIGVKTINIRKNTDETFAFNLNEEAHAEATFGDLQSYLYEPNSAILKSGAFKTVSHKLKVNKLHKHSHLYTSTELIDFPGRRFKILETIPYNKKLVEKVLKNKKANISTRNFTETASQLKKKFKIKDGGNLYVFFTTNVNNEKIVVLCNKA</sequence>
<dbReference type="AlphaFoldDB" id="A0A3B0QZ94"/>